<keyword evidence="2" id="KW-0624">Polysaccharide degradation</keyword>
<dbReference type="SUPFAM" id="SSF49265">
    <property type="entry name" value="Fibronectin type III"/>
    <property type="match status" value="1"/>
</dbReference>
<dbReference type="Gene3D" id="2.60.40.10">
    <property type="entry name" value="Immunoglobulins"/>
    <property type="match status" value="1"/>
</dbReference>
<dbReference type="EMBL" id="JBHLZP010000855">
    <property type="protein sequence ID" value="MFB9839932.1"/>
    <property type="molecule type" value="Genomic_DNA"/>
</dbReference>
<evidence type="ECO:0000256" key="3">
    <source>
        <dbReference type="SAM" id="MobiDB-lite"/>
    </source>
</evidence>
<evidence type="ECO:0000259" key="5">
    <source>
        <dbReference type="PROSITE" id="PS50853"/>
    </source>
</evidence>
<comment type="caution">
    <text evidence="6">The sequence shown here is derived from an EMBL/GenBank/DDBJ whole genome shotgun (WGS) entry which is preliminary data.</text>
</comment>
<dbReference type="CDD" id="cd00063">
    <property type="entry name" value="FN3"/>
    <property type="match status" value="1"/>
</dbReference>
<evidence type="ECO:0000256" key="4">
    <source>
        <dbReference type="SAM" id="Phobius"/>
    </source>
</evidence>
<organism evidence="6 7">
    <name type="scientific">Actinoallomurus acaciae</name>
    <dbReference type="NCBI Taxonomy" id="502577"/>
    <lineage>
        <taxon>Bacteria</taxon>
        <taxon>Bacillati</taxon>
        <taxon>Actinomycetota</taxon>
        <taxon>Actinomycetes</taxon>
        <taxon>Streptosporangiales</taxon>
        <taxon>Thermomonosporaceae</taxon>
        <taxon>Actinoallomurus</taxon>
    </lineage>
</organism>
<keyword evidence="1" id="KW-0378">Hydrolase</keyword>
<evidence type="ECO:0000256" key="2">
    <source>
        <dbReference type="ARBA" id="ARBA00023326"/>
    </source>
</evidence>
<dbReference type="PROSITE" id="PS50853">
    <property type="entry name" value="FN3"/>
    <property type="match status" value="1"/>
</dbReference>
<dbReference type="RefSeq" id="WP_378213127.1">
    <property type="nucleotide sequence ID" value="NZ_JBHLZP010000855.1"/>
</dbReference>
<keyword evidence="1" id="KW-0326">Glycosidase</keyword>
<keyword evidence="7" id="KW-1185">Reference proteome</keyword>
<proteinExistence type="predicted"/>
<gene>
    <name evidence="6" type="ORF">ACFFNX_48075</name>
</gene>
<reference evidence="6 7" key="1">
    <citation type="submission" date="2024-09" db="EMBL/GenBank/DDBJ databases">
        <authorList>
            <person name="Sun Q."/>
            <person name="Mori K."/>
        </authorList>
    </citation>
    <scope>NUCLEOTIDE SEQUENCE [LARGE SCALE GENOMIC DNA]</scope>
    <source>
        <strain evidence="6 7">TBRC 0563</strain>
    </source>
</reference>
<dbReference type="InterPro" id="IPR003961">
    <property type="entry name" value="FN3_dom"/>
</dbReference>
<feature type="transmembrane region" description="Helical" evidence="4">
    <location>
        <begin position="12"/>
        <end position="35"/>
    </location>
</feature>
<keyword evidence="4" id="KW-1133">Transmembrane helix</keyword>
<feature type="compositionally biased region" description="Low complexity" evidence="3">
    <location>
        <begin position="49"/>
        <end position="66"/>
    </location>
</feature>
<accession>A0ABV5YZZ2</accession>
<feature type="domain" description="Fibronectin type-III" evidence="5">
    <location>
        <begin position="73"/>
        <end position="162"/>
    </location>
</feature>
<name>A0ABV5YZZ2_9ACTN</name>
<evidence type="ECO:0000313" key="6">
    <source>
        <dbReference type="EMBL" id="MFB9839932.1"/>
    </source>
</evidence>
<feature type="non-terminal residue" evidence="6">
    <location>
        <position position="1"/>
    </location>
</feature>
<evidence type="ECO:0000256" key="1">
    <source>
        <dbReference type="ARBA" id="ARBA00023295"/>
    </source>
</evidence>
<dbReference type="InterPro" id="IPR036116">
    <property type="entry name" value="FN3_sf"/>
</dbReference>
<protein>
    <recommendedName>
        <fullName evidence="5">Fibronectin type-III domain-containing protein</fullName>
    </recommendedName>
</protein>
<keyword evidence="2" id="KW-0119">Carbohydrate metabolism</keyword>
<dbReference type="Proteomes" id="UP001589627">
    <property type="component" value="Unassembled WGS sequence"/>
</dbReference>
<feature type="region of interest" description="Disordered" evidence="3">
    <location>
        <begin position="38"/>
        <end position="66"/>
    </location>
</feature>
<keyword evidence="4" id="KW-0812">Transmembrane</keyword>
<keyword evidence="4" id="KW-0472">Membrane</keyword>
<dbReference type="InterPro" id="IPR013783">
    <property type="entry name" value="Ig-like_fold"/>
</dbReference>
<sequence>PPRSGGLKGRGGLIAGVLAVAVVGTGAGIAGVLAFGGDGGKPPTPTPNPTTAGPTTPSTPNTSPAVPTAVIHAATPRSVHAVGKGQLVSLRWKLTKNNDYPIWVQQADEAGSEPPQALPPRTLSTTISGLDPAKGYCFVVGAMVAMGQGDGQAATVAWSKPACIRGAHAG</sequence>
<evidence type="ECO:0000313" key="7">
    <source>
        <dbReference type="Proteomes" id="UP001589627"/>
    </source>
</evidence>